<organism evidence="3 4">
    <name type="scientific">Nocardia africana</name>
    <dbReference type="NCBI Taxonomy" id="134964"/>
    <lineage>
        <taxon>Bacteria</taxon>
        <taxon>Bacillati</taxon>
        <taxon>Actinomycetota</taxon>
        <taxon>Actinomycetes</taxon>
        <taxon>Mycobacteriales</taxon>
        <taxon>Nocardiaceae</taxon>
        <taxon>Nocardia</taxon>
    </lineage>
</organism>
<dbReference type="InterPro" id="IPR006015">
    <property type="entry name" value="Universal_stress_UspA"/>
</dbReference>
<dbReference type="SUPFAM" id="SSF52402">
    <property type="entry name" value="Adenine nucleotide alpha hydrolases-like"/>
    <property type="match status" value="1"/>
</dbReference>
<evidence type="ECO:0000256" key="1">
    <source>
        <dbReference type="ARBA" id="ARBA00008791"/>
    </source>
</evidence>
<name>A0A378X7I2_9NOCA</name>
<dbReference type="Proteomes" id="UP000255082">
    <property type="component" value="Unassembled WGS sequence"/>
</dbReference>
<dbReference type="OrthoDB" id="4551131at2"/>
<dbReference type="InterPro" id="IPR014729">
    <property type="entry name" value="Rossmann-like_a/b/a_fold"/>
</dbReference>
<reference evidence="3 4" key="1">
    <citation type="submission" date="2018-06" db="EMBL/GenBank/DDBJ databases">
        <authorList>
            <consortium name="Pathogen Informatics"/>
            <person name="Doyle S."/>
        </authorList>
    </citation>
    <scope>NUCLEOTIDE SEQUENCE [LARGE SCALE GENOMIC DNA]</scope>
    <source>
        <strain evidence="3 4">NCTC13184</strain>
    </source>
</reference>
<dbReference type="AlphaFoldDB" id="A0A378X7I2"/>
<proteinExistence type="inferred from homology"/>
<evidence type="ECO:0000313" key="3">
    <source>
        <dbReference type="EMBL" id="SUA48621.1"/>
    </source>
</evidence>
<evidence type="ECO:0000259" key="2">
    <source>
        <dbReference type="Pfam" id="PF00582"/>
    </source>
</evidence>
<dbReference type="PANTHER" id="PTHR46268:SF6">
    <property type="entry name" value="UNIVERSAL STRESS PROTEIN UP12"/>
    <property type="match status" value="1"/>
</dbReference>
<dbReference type="Pfam" id="PF00582">
    <property type="entry name" value="Usp"/>
    <property type="match status" value="1"/>
</dbReference>
<comment type="similarity">
    <text evidence="1">Belongs to the universal stress protein A family.</text>
</comment>
<dbReference type="RefSeq" id="WP_062968883.1">
    <property type="nucleotide sequence ID" value="NZ_JAJFOE010000002.1"/>
</dbReference>
<protein>
    <submittedName>
        <fullName evidence="3">Universal stress protein Rv1636/MT1672</fullName>
    </submittedName>
</protein>
<evidence type="ECO:0000313" key="4">
    <source>
        <dbReference type="Proteomes" id="UP000255082"/>
    </source>
</evidence>
<accession>A0A378X7I2</accession>
<dbReference type="EMBL" id="UGRU01000001">
    <property type="protein sequence ID" value="SUA48621.1"/>
    <property type="molecule type" value="Genomic_DNA"/>
</dbReference>
<dbReference type="InterPro" id="IPR006016">
    <property type="entry name" value="UspA"/>
</dbReference>
<dbReference type="PANTHER" id="PTHR46268">
    <property type="entry name" value="STRESS RESPONSE PROTEIN NHAX"/>
    <property type="match status" value="1"/>
</dbReference>
<dbReference type="Gene3D" id="3.40.50.620">
    <property type="entry name" value="HUPs"/>
    <property type="match status" value="1"/>
</dbReference>
<sequence length="157" mass="17049">MTAYRTIIVDTDGSDRSYRVVDHAAELAHATHARLLIICVRHDIDERALGSELDLLGSDAYRQRGSNPAESILRTAHQHALAHGATAIETHILPEPTLPALLRLAAAAAADLIVTANPHRSRLLARLLSTPPITLAREAHCDVLIAAPPLDTHRKRP</sequence>
<gene>
    <name evidence="3" type="ORF">NCTC13184_07176</name>
</gene>
<dbReference type="PRINTS" id="PR01438">
    <property type="entry name" value="UNVRSLSTRESS"/>
</dbReference>
<feature type="domain" description="UspA" evidence="2">
    <location>
        <begin position="4"/>
        <end position="145"/>
    </location>
</feature>